<feature type="domain" description="N-acetyltransferase" evidence="1">
    <location>
        <begin position="9"/>
        <end position="177"/>
    </location>
</feature>
<dbReference type="InterPro" id="IPR000182">
    <property type="entry name" value="GNAT_dom"/>
</dbReference>
<dbReference type="PROSITE" id="PS51186">
    <property type="entry name" value="GNAT"/>
    <property type="match status" value="1"/>
</dbReference>
<dbReference type="RefSeq" id="WP_265219351.1">
    <property type="nucleotide sequence ID" value="NZ_JAPEUL010000007.1"/>
</dbReference>
<gene>
    <name evidence="2" type="ORF">ONZ52_14210</name>
</gene>
<proteinExistence type="predicted"/>
<accession>A0ABT3KHM3</accession>
<reference evidence="2" key="1">
    <citation type="submission" date="2022-11" db="EMBL/GenBank/DDBJ databases">
        <title>Marinomonas sp. nov., isolated from marine algae.</title>
        <authorList>
            <person name="Choi D.G."/>
            <person name="Kim J.M."/>
            <person name="Lee J.K."/>
            <person name="Baek J.H."/>
            <person name="Jeon C.O."/>
        </authorList>
    </citation>
    <scope>NUCLEOTIDE SEQUENCE</scope>
    <source>
        <strain evidence="2">KJ51-3</strain>
    </source>
</reference>
<protein>
    <submittedName>
        <fullName evidence="2">GNAT family N-acetyltransferase</fullName>
    </submittedName>
</protein>
<dbReference type="InterPro" id="IPR051531">
    <property type="entry name" value="N-acetyltransferase"/>
</dbReference>
<evidence type="ECO:0000313" key="3">
    <source>
        <dbReference type="Proteomes" id="UP001431181"/>
    </source>
</evidence>
<name>A0ABT3KHM3_9GAMM</name>
<keyword evidence="3" id="KW-1185">Reference proteome</keyword>
<evidence type="ECO:0000313" key="2">
    <source>
        <dbReference type="EMBL" id="MCW4630039.1"/>
    </source>
</evidence>
<comment type="caution">
    <text evidence="2">The sequence shown here is derived from an EMBL/GenBank/DDBJ whole genome shotgun (WGS) entry which is preliminary data.</text>
</comment>
<dbReference type="Gene3D" id="3.40.630.30">
    <property type="match status" value="1"/>
</dbReference>
<dbReference type="EMBL" id="JAPEUL010000007">
    <property type="protein sequence ID" value="MCW4630039.1"/>
    <property type="molecule type" value="Genomic_DNA"/>
</dbReference>
<dbReference type="Pfam" id="PF13302">
    <property type="entry name" value="Acetyltransf_3"/>
    <property type="match status" value="1"/>
</dbReference>
<dbReference type="SUPFAM" id="SSF55729">
    <property type="entry name" value="Acyl-CoA N-acyltransferases (Nat)"/>
    <property type="match status" value="1"/>
</dbReference>
<sequence>MQYVSTPRLILRNFLPSDAEALFDYLADPRANCFLDEKLNSLDEARADAEQRSKSNNHLAVCLKDTGRVIGDLFLYPEEKFMLEEAKGLSVQALEPVEADTYSVGWNFNAQFEGKGYAYESAAALFEYLFQQKNVRRIYAYVEDDNHRSQALCEKLGMRQEGCFMEFVTFVNHDDGTPKYENTYQYAILKKEWLKQRSLEQESEER</sequence>
<dbReference type="InterPro" id="IPR016181">
    <property type="entry name" value="Acyl_CoA_acyltransferase"/>
</dbReference>
<dbReference type="PANTHER" id="PTHR43792">
    <property type="entry name" value="GNAT FAMILY, PUTATIVE (AFU_ORTHOLOGUE AFUA_3G00765)-RELATED-RELATED"/>
    <property type="match status" value="1"/>
</dbReference>
<dbReference type="Proteomes" id="UP001431181">
    <property type="component" value="Unassembled WGS sequence"/>
</dbReference>
<evidence type="ECO:0000259" key="1">
    <source>
        <dbReference type="PROSITE" id="PS51186"/>
    </source>
</evidence>
<dbReference type="PANTHER" id="PTHR43792:SF1">
    <property type="entry name" value="N-ACETYLTRANSFERASE DOMAIN-CONTAINING PROTEIN"/>
    <property type="match status" value="1"/>
</dbReference>
<organism evidence="2 3">
    <name type="scientific">Marinomonas rhodophyticola</name>
    <dbReference type="NCBI Taxonomy" id="2992803"/>
    <lineage>
        <taxon>Bacteria</taxon>
        <taxon>Pseudomonadati</taxon>
        <taxon>Pseudomonadota</taxon>
        <taxon>Gammaproteobacteria</taxon>
        <taxon>Oceanospirillales</taxon>
        <taxon>Oceanospirillaceae</taxon>
        <taxon>Marinomonas</taxon>
    </lineage>
</organism>